<comment type="caution">
    <text evidence="1">The sequence shown here is derived from an EMBL/GenBank/DDBJ whole genome shotgun (WGS) entry which is preliminary data.</text>
</comment>
<dbReference type="InterPro" id="IPR025619">
    <property type="entry name" value="YlzJ"/>
</dbReference>
<proteinExistence type="predicted"/>
<evidence type="ECO:0000313" key="1">
    <source>
        <dbReference type="EMBL" id="MBB3109453.1"/>
    </source>
</evidence>
<keyword evidence="2" id="KW-1185">Reference proteome</keyword>
<dbReference type="EMBL" id="JACHXK010000002">
    <property type="protein sequence ID" value="MBB3109453.1"/>
    <property type="molecule type" value="Genomic_DNA"/>
</dbReference>
<dbReference type="Pfam" id="PF14035">
    <property type="entry name" value="YlzJ"/>
    <property type="match status" value="1"/>
</dbReference>
<name>A0A7W5FLV4_9BACL</name>
<sequence>MTLYTSMPLELVLDGVNTQPGPFVDVVHGGVKMQVEPVSPGIGRIVRLLECPLDAYLDPQYAPGTIVTYASTVG</sequence>
<gene>
    <name evidence="1" type="ORF">FHS18_001505</name>
</gene>
<evidence type="ECO:0008006" key="3">
    <source>
        <dbReference type="Google" id="ProtNLM"/>
    </source>
</evidence>
<dbReference type="Proteomes" id="UP000570361">
    <property type="component" value="Unassembled WGS sequence"/>
</dbReference>
<reference evidence="1 2" key="1">
    <citation type="submission" date="2020-08" db="EMBL/GenBank/DDBJ databases">
        <title>Genomic Encyclopedia of Type Strains, Phase III (KMG-III): the genomes of soil and plant-associated and newly described type strains.</title>
        <authorList>
            <person name="Whitman W."/>
        </authorList>
    </citation>
    <scope>NUCLEOTIDE SEQUENCE [LARGE SCALE GENOMIC DNA]</scope>
    <source>
        <strain evidence="1 2">CECT 5862</strain>
    </source>
</reference>
<dbReference type="AlphaFoldDB" id="A0A7W5FLV4"/>
<accession>A0A7W5FLV4</accession>
<protein>
    <recommendedName>
        <fullName evidence="3">YlzJ-like protein</fullName>
    </recommendedName>
</protein>
<organism evidence="1 2">
    <name type="scientific">Paenibacillus phyllosphaerae</name>
    <dbReference type="NCBI Taxonomy" id="274593"/>
    <lineage>
        <taxon>Bacteria</taxon>
        <taxon>Bacillati</taxon>
        <taxon>Bacillota</taxon>
        <taxon>Bacilli</taxon>
        <taxon>Bacillales</taxon>
        <taxon>Paenibacillaceae</taxon>
        <taxon>Paenibacillus</taxon>
    </lineage>
</organism>
<dbReference type="RefSeq" id="WP_183598509.1">
    <property type="nucleotide sequence ID" value="NZ_JACHXK010000002.1"/>
</dbReference>
<evidence type="ECO:0000313" key="2">
    <source>
        <dbReference type="Proteomes" id="UP000570361"/>
    </source>
</evidence>